<evidence type="ECO:0000313" key="2">
    <source>
        <dbReference type="EMBL" id="RCV32617.1"/>
    </source>
</evidence>
<dbReference type="EMBL" id="CM003534">
    <property type="protein sequence ID" value="RCV32617.1"/>
    <property type="molecule type" value="Genomic_DNA"/>
</dbReference>
<name>A0A368RQW2_SETIT</name>
<evidence type="ECO:0000256" key="1">
    <source>
        <dbReference type="SAM" id="MobiDB-lite"/>
    </source>
</evidence>
<feature type="compositionally biased region" description="Low complexity" evidence="1">
    <location>
        <begin position="41"/>
        <end position="53"/>
    </location>
</feature>
<gene>
    <name evidence="2" type="ORF">SETIT_7G017300v2</name>
</gene>
<feature type="region of interest" description="Disordered" evidence="1">
    <location>
        <begin position="218"/>
        <end position="254"/>
    </location>
</feature>
<feature type="region of interest" description="Disordered" evidence="1">
    <location>
        <begin position="41"/>
        <end position="84"/>
    </location>
</feature>
<protein>
    <submittedName>
        <fullName evidence="2">Uncharacterized protein</fullName>
    </submittedName>
</protein>
<proteinExistence type="predicted"/>
<dbReference type="OrthoDB" id="673639at2759"/>
<sequence>MVSTNVIDNRCRRPASFPGTDLLPRLVLMFFPGGWRSSSPAASAASGAWPQPGVRQRRTPLPATGTSKLGPRRRRGASRRRGERWRAVAGVVAEQRSKVRGGGRRPAWALSGGDAGELGGRYHWRAAVAEGCGGAATAPVCGPSQCAQGGGRAGGRRRGAVLHDLEELRRVEGVVRLRAGGDGANVGRVEAGVAARLEGGGVGRVGGVDGEAWQAGDALRPAPAPRGVERGDEHDDHGLAGGAEDDAGAAAGGGAVHEAGRQAVELGEPVKREDLVYGWKPVALSPKTEKAPLPAQGQQVAPALARCRLASFPGVVYLILLPRHAGVGDRAAPIAVGDLRAHGGV</sequence>
<dbReference type="AlphaFoldDB" id="A0A368RQW2"/>
<feature type="compositionally biased region" description="Basic residues" evidence="1">
    <location>
        <begin position="70"/>
        <end position="83"/>
    </location>
</feature>
<reference evidence="2" key="1">
    <citation type="journal article" date="2012" name="Nat. Biotechnol.">
        <title>Reference genome sequence of the model plant Setaria.</title>
        <authorList>
            <person name="Bennetzen J.L."/>
            <person name="Schmutz J."/>
            <person name="Wang H."/>
            <person name="Percifield R."/>
            <person name="Hawkins J."/>
            <person name="Pontaroli A.C."/>
            <person name="Estep M."/>
            <person name="Feng L."/>
            <person name="Vaughn J.N."/>
            <person name="Grimwood J."/>
            <person name="Jenkins J."/>
            <person name="Barry K."/>
            <person name="Lindquist E."/>
            <person name="Hellsten U."/>
            <person name="Deshpande S."/>
            <person name="Wang X."/>
            <person name="Wu X."/>
            <person name="Mitros T."/>
            <person name="Triplett J."/>
            <person name="Yang X."/>
            <person name="Ye C.Y."/>
            <person name="Mauro-Herrera M."/>
            <person name="Wang L."/>
            <person name="Li P."/>
            <person name="Sharma M."/>
            <person name="Sharma R."/>
            <person name="Ronald P.C."/>
            <person name="Panaud O."/>
            <person name="Kellogg E.A."/>
            <person name="Brutnell T.P."/>
            <person name="Doust A.N."/>
            <person name="Tuskan G.A."/>
            <person name="Rokhsar D."/>
            <person name="Devos K.M."/>
        </authorList>
    </citation>
    <scope>NUCLEOTIDE SEQUENCE [LARGE SCALE GENOMIC DNA]</scope>
    <source>
        <strain evidence="2">Yugu1</strain>
    </source>
</reference>
<reference evidence="2" key="2">
    <citation type="submission" date="2015-07" db="EMBL/GenBank/DDBJ databases">
        <authorList>
            <person name="Noorani M."/>
        </authorList>
    </citation>
    <scope>NUCLEOTIDE SEQUENCE</scope>
    <source>
        <strain evidence="2">Yugu1</strain>
    </source>
</reference>
<organism evidence="2">
    <name type="scientific">Setaria italica</name>
    <name type="common">Foxtail millet</name>
    <name type="synonym">Panicum italicum</name>
    <dbReference type="NCBI Taxonomy" id="4555"/>
    <lineage>
        <taxon>Eukaryota</taxon>
        <taxon>Viridiplantae</taxon>
        <taxon>Streptophyta</taxon>
        <taxon>Embryophyta</taxon>
        <taxon>Tracheophyta</taxon>
        <taxon>Spermatophyta</taxon>
        <taxon>Magnoliopsida</taxon>
        <taxon>Liliopsida</taxon>
        <taxon>Poales</taxon>
        <taxon>Poaceae</taxon>
        <taxon>PACMAD clade</taxon>
        <taxon>Panicoideae</taxon>
        <taxon>Panicodae</taxon>
        <taxon>Paniceae</taxon>
        <taxon>Cenchrinae</taxon>
        <taxon>Setaria</taxon>
    </lineage>
</organism>
<feature type="compositionally biased region" description="Basic and acidic residues" evidence="1">
    <location>
        <begin position="227"/>
        <end position="238"/>
    </location>
</feature>
<accession>A0A368RQW2</accession>